<comment type="caution">
    <text evidence="1">The sequence shown here is derived from an EMBL/GenBank/DDBJ whole genome shotgun (WGS) entry which is preliminary data.</text>
</comment>
<sequence length="330" mass="37089">MQYGEGAELVRRRQHWLVVVWLTVAISGSTAWAEEGDRELLEAIDVALRTQAHEIKTARVVCKYLNGGARAAISGPKVDAAIVKLRQALAGEDEAAQRERFKEIVSELIGTQPWSELVLVQQGESIRNQRKLASSGYVRDVATHDDHRTYYWEDNGRKQAEIESTEQRAQRSIRSVGLLRVNLGELDDTWKVIPSASPGTVKIGRTENYPFFVSFDERSKVMTQGIFGIPTTTYMVWGGLTTYPGDIVMPTCGFDITVLDDKVKTFEAFVVEKAEYNVELTEDQVRLQVAKGTRVIDRRDPQNQRHFLAPRAGDAVTLADEHAADLEKRK</sequence>
<dbReference type="AlphaFoldDB" id="A0A368KNB7"/>
<dbReference type="EMBL" id="QPEX01000034">
    <property type="protein sequence ID" value="RCS44641.1"/>
    <property type="molecule type" value="Genomic_DNA"/>
</dbReference>
<gene>
    <name evidence="1" type="ORF">DTL42_17110</name>
</gene>
<reference evidence="1 2" key="1">
    <citation type="submission" date="2018-07" db="EMBL/GenBank/DDBJ databases">
        <title>Comparative genomes isolates from brazilian mangrove.</title>
        <authorList>
            <person name="De Araujo J.E."/>
            <person name="Taketani R.G."/>
            <person name="Silva M.C.P."/>
            <person name="Lourenco M.V."/>
            <person name="Oliveira V.M."/>
            <person name="Andreote F.D."/>
        </authorList>
    </citation>
    <scope>NUCLEOTIDE SEQUENCE [LARGE SCALE GENOMIC DNA]</scope>
    <source>
        <strain evidence="1 2">HEX PRIS-MGV</strain>
    </source>
</reference>
<dbReference type="OrthoDB" id="9945394at2"/>
<evidence type="ECO:0000313" key="1">
    <source>
        <dbReference type="EMBL" id="RCS44641.1"/>
    </source>
</evidence>
<dbReference type="RefSeq" id="WP_114370178.1">
    <property type="nucleotide sequence ID" value="NZ_QPEX01000034.1"/>
</dbReference>
<accession>A0A368KNB7</accession>
<organism evidence="1 2">
    <name type="scientific">Bremerella cremea</name>
    <dbReference type="NCBI Taxonomy" id="1031537"/>
    <lineage>
        <taxon>Bacteria</taxon>
        <taxon>Pseudomonadati</taxon>
        <taxon>Planctomycetota</taxon>
        <taxon>Planctomycetia</taxon>
        <taxon>Pirellulales</taxon>
        <taxon>Pirellulaceae</taxon>
        <taxon>Bremerella</taxon>
    </lineage>
</organism>
<evidence type="ECO:0000313" key="2">
    <source>
        <dbReference type="Proteomes" id="UP000253562"/>
    </source>
</evidence>
<protein>
    <submittedName>
        <fullName evidence="1">Uncharacterized protein</fullName>
    </submittedName>
</protein>
<name>A0A368KNB7_9BACT</name>
<proteinExistence type="predicted"/>
<dbReference type="Proteomes" id="UP000253562">
    <property type="component" value="Unassembled WGS sequence"/>
</dbReference>